<evidence type="ECO:0000313" key="3">
    <source>
        <dbReference type="Proteomes" id="UP000821866"/>
    </source>
</evidence>
<protein>
    <recommendedName>
        <fullName evidence="4">Phosphatidylethanolamine-binding protein</fullName>
    </recommendedName>
</protein>
<feature type="chain" id="PRO_5039943465" description="Phosphatidylethanolamine-binding protein" evidence="1">
    <location>
        <begin position="25"/>
        <end position="248"/>
    </location>
</feature>
<dbReference type="AlphaFoldDB" id="A0A9J6F5Z7"/>
<dbReference type="Proteomes" id="UP000821866">
    <property type="component" value="Chromosome 1"/>
</dbReference>
<reference evidence="2" key="2">
    <citation type="submission" date="2021-09" db="EMBL/GenBank/DDBJ databases">
        <authorList>
            <person name="Jia N."/>
            <person name="Wang J."/>
            <person name="Shi W."/>
            <person name="Du L."/>
            <person name="Sun Y."/>
            <person name="Zhan W."/>
            <person name="Jiang J."/>
            <person name="Wang Q."/>
            <person name="Zhang B."/>
            <person name="Ji P."/>
            <person name="Sakyi L.B."/>
            <person name="Cui X."/>
            <person name="Yuan T."/>
            <person name="Jiang B."/>
            <person name="Yang W."/>
            <person name="Lam T.T.-Y."/>
            <person name="Chang Q."/>
            <person name="Ding S."/>
            <person name="Wang X."/>
            <person name="Zhu J."/>
            <person name="Ruan X."/>
            <person name="Zhao L."/>
            <person name="Wei J."/>
            <person name="Que T."/>
            <person name="Du C."/>
            <person name="Cheng J."/>
            <person name="Dai P."/>
            <person name="Han X."/>
            <person name="Huang E."/>
            <person name="Gao Y."/>
            <person name="Liu J."/>
            <person name="Shao H."/>
            <person name="Ye R."/>
            <person name="Li L."/>
            <person name="Wei W."/>
            <person name="Wang X."/>
            <person name="Wang C."/>
            <person name="Huo Q."/>
            <person name="Li W."/>
            <person name="Guo W."/>
            <person name="Chen H."/>
            <person name="Chen S."/>
            <person name="Zhou L."/>
            <person name="Zhou L."/>
            <person name="Ni X."/>
            <person name="Tian J."/>
            <person name="Zhou Y."/>
            <person name="Sheng Y."/>
            <person name="Liu T."/>
            <person name="Pan Y."/>
            <person name="Xia L."/>
            <person name="Li J."/>
            <person name="Zhao F."/>
            <person name="Cao W."/>
        </authorList>
    </citation>
    <scope>NUCLEOTIDE SEQUENCE</scope>
    <source>
        <strain evidence="2">Rmic-2018</strain>
        <tissue evidence="2">Larvae</tissue>
    </source>
</reference>
<dbReference type="VEuPathDB" id="VectorBase:LOC119175890"/>
<dbReference type="CDD" id="cd00866">
    <property type="entry name" value="PEBP_euk"/>
    <property type="match status" value="1"/>
</dbReference>
<sequence length="248" mass="27234">MQFVQQIPGLLLLVTLLCCDSIRAQDSSNMANMTSMMANATNMTANATSPTNVTNATMVESPMPAQMPMNMTQPQQQQPSIWTTEELVTDLSLPGAPNATLDVRYNDSLQVTLGNKLTPLQASTAPTVCLRNVSVGCEPPFALLMVDPDATSRQNPQFRSWLHWIVVNVNSTEKLHEGDQAVPYNGPAPPKGSGPHRYVFLLYCQRGRRLQGSELAPEKRKNFNLAEFVNKTELGPPLAGNFFFAENP</sequence>
<evidence type="ECO:0000313" key="2">
    <source>
        <dbReference type="EMBL" id="KAH8042009.1"/>
    </source>
</evidence>
<dbReference type="SUPFAM" id="SSF49777">
    <property type="entry name" value="PEBP-like"/>
    <property type="match status" value="1"/>
</dbReference>
<dbReference type="EMBL" id="JABSTU010000001">
    <property type="protein sequence ID" value="KAH8042009.1"/>
    <property type="molecule type" value="Genomic_DNA"/>
</dbReference>
<comment type="caution">
    <text evidence="2">The sequence shown here is derived from an EMBL/GenBank/DDBJ whole genome shotgun (WGS) entry which is preliminary data.</text>
</comment>
<keyword evidence="3" id="KW-1185">Reference proteome</keyword>
<dbReference type="OMA" id="PNRENPM"/>
<dbReference type="InterPro" id="IPR036610">
    <property type="entry name" value="PEBP-like_sf"/>
</dbReference>
<feature type="signal peptide" evidence="1">
    <location>
        <begin position="1"/>
        <end position="24"/>
    </location>
</feature>
<dbReference type="InterPro" id="IPR008914">
    <property type="entry name" value="PEBP"/>
</dbReference>
<dbReference type="PANTHER" id="PTHR11362:SF82">
    <property type="entry name" value="PHOSPHATIDYLETHANOLAMINE-BINDING PROTEIN 4"/>
    <property type="match status" value="1"/>
</dbReference>
<reference evidence="2" key="1">
    <citation type="journal article" date="2020" name="Cell">
        <title>Large-Scale Comparative Analyses of Tick Genomes Elucidate Their Genetic Diversity and Vector Capacities.</title>
        <authorList>
            <consortium name="Tick Genome and Microbiome Consortium (TIGMIC)"/>
            <person name="Jia N."/>
            <person name="Wang J."/>
            <person name="Shi W."/>
            <person name="Du L."/>
            <person name="Sun Y."/>
            <person name="Zhan W."/>
            <person name="Jiang J.F."/>
            <person name="Wang Q."/>
            <person name="Zhang B."/>
            <person name="Ji P."/>
            <person name="Bell-Sakyi L."/>
            <person name="Cui X.M."/>
            <person name="Yuan T.T."/>
            <person name="Jiang B.G."/>
            <person name="Yang W.F."/>
            <person name="Lam T.T."/>
            <person name="Chang Q.C."/>
            <person name="Ding S.J."/>
            <person name="Wang X.J."/>
            <person name="Zhu J.G."/>
            <person name="Ruan X.D."/>
            <person name="Zhao L."/>
            <person name="Wei J.T."/>
            <person name="Ye R.Z."/>
            <person name="Que T.C."/>
            <person name="Du C.H."/>
            <person name="Zhou Y.H."/>
            <person name="Cheng J.X."/>
            <person name="Dai P.F."/>
            <person name="Guo W.B."/>
            <person name="Han X.H."/>
            <person name="Huang E.J."/>
            <person name="Li L.F."/>
            <person name="Wei W."/>
            <person name="Gao Y.C."/>
            <person name="Liu J.Z."/>
            <person name="Shao H.Z."/>
            <person name="Wang X."/>
            <person name="Wang C.C."/>
            <person name="Yang T.C."/>
            <person name="Huo Q.B."/>
            <person name="Li W."/>
            <person name="Chen H.Y."/>
            <person name="Chen S.E."/>
            <person name="Zhou L.G."/>
            <person name="Ni X.B."/>
            <person name="Tian J.H."/>
            <person name="Sheng Y."/>
            <person name="Liu T."/>
            <person name="Pan Y.S."/>
            <person name="Xia L.Y."/>
            <person name="Li J."/>
            <person name="Zhao F."/>
            <person name="Cao W.C."/>
        </authorList>
    </citation>
    <scope>NUCLEOTIDE SEQUENCE</scope>
    <source>
        <strain evidence="2">Rmic-2018</strain>
    </source>
</reference>
<dbReference type="Pfam" id="PF01161">
    <property type="entry name" value="PBP"/>
    <property type="match status" value="1"/>
</dbReference>
<accession>A0A9J6F5Z7</accession>
<dbReference type="PANTHER" id="PTHR11362">
    <property type="entry name" value="PHOSPHATIDYLETHANOLAMINE-BINDING PROTEIN"/>
    <property type="match status" value="1"/>
</dbReference>
<keyword evidence="1" id="KW-0732">Signal</keyword>
<name>A0A9J6F5Z7_RHIMP</name>
<gene>
    <name evidence="2" type="ORF">HPB51_019750</name>
</gene>
<organism evidence="2 3">
    <name type="scientific">Rhipicephalus microplus</name>
    <name type="common">Cattle tick</name>
    <name type="synonym">Boophilus microplus</name>
    <dbReference type="NCBI Taxonomy" id="6941"/>
    <lineage>
        <taxon>Eukaryota</taxon>
        <taxon>Metazoa</taxon>
        <taxon>Ecdysozoa</taxon>
        <taxon>Arthropoda</taxon>
        <taxon>Chelicerata</taxon>
        <taxon>Arachnida</taxon>
        <taxon>Acari</taxon>
        <taxon>Parasitiformes</taxon>
        <taxon>Ixodida</taxon>
        <taxon>Ixodoidea</taxon>
        <taxon>Ixodidae</taxon>
        <taxon>Rhipicephalinae</taxon>
        <taxon>Rhipicephalus</taxon>
        <taxon>Boophilus</taxon>
    </lineage>
</organism>
<dbReference type="Gene3D" id="3.90.280.10">
    <property type="entry name" value="PEBP-like"/>
    <property type="match status" value="1"/>
</dbReference>
<evidence type="ECO:0008006" key="4">
    <source>
        <dbReference type="Google" id="ProtNLM"/>
    </source>
</evidence>
<dbReference type="InterPro" id="IPR035810">
    <property type="entry name" value="PEBP_euk"/>
</dbReference>
<dbReference type="OrthoDB" id="2506647at2759"/>
<proteinExistence type="predicted"/>
<evidence type="ECO:0000256" key="1">
    <source>
        <dbReference type="SAM" id="SignalP"/>
    </source>
</evidence>